<dbReference type="InterPro" id="IPR053136">
    <property type="entry name" value="UTP_pyrophosphatase-like"/>
</dbReference>
<dbReference type="GO" id="GO:0008237">
    <property type="term" value="F:metallopeptidase activity"/>
    <property type="evidence" value="ECO:0007669"/>
    <property type="project" value="UniProtKB-KW"/>
</dbReference>
<dbReference type="OrthoDB" id="9811177at2"/>
<keyword evidence="2" id="KW-0378">Hydrolase</keyword>
<keyword evidence="3" id="KW-1185">Reference proteome</keyword>
<evidence type="ECO:0000313" key="3">
    <source>
        <dbReference type="Proteomes" id="UP000055035"/>
    </source>
</evidence>
<dbReference type="RefSeq" id="WP_058469896.1">
    <property type="nucleotide sequence ID" value="NZ_CAAAIC010000011.1"/>
</dbReference>
<gene>
    <name evidence="2" type="ORF">Ljor_0312</name>
</gene>
<dbReference type="Gene3D" id="3.30.2010.10">
    <property type="entry name" value="Metalloproteases ('zincins'), catalytic domain"/>
    <property type="match status" value="1"/>
</dbReference>
<dbReference type="AlphaFoldDB" id="A0A0W0VEW6"/>
<feature type="domain" description="YgjP-like metallopeptidase" evidence="1">
    <location>
        <begin position="25"/>
        <end position="223"/>
    </location>
</feature>
<dbReference type="PATRIC" id="fig|456.5.peg.330"/>
<sequence length="225" mass="26634">MSKHEIELDNLVIEVVKKPIKHLHLRVYPPDGKVKVSAPLRYRLETIRQLLESKLPWIRSRREHLIAKEPKFTSGEGIEFLGKALILSIEEHKRFHLAVEGNILHFHTKSSSTNKEKQQILLNWYRKEMKSLLPALIEKWEAIINVKLGSWGIKLMKTRWGSCNIGAKRIWLNLSLIKKPLSCMEYVLVHEMVHLLEKNHNKRFYALMDHFMPDWRKQKILLEAR</sequence>
<dbReference type="EMBL" id="LNYJ01000004">
    <property type="protein sequence ID" value="KTD18648.1"/>
    <property type="molecule type" value="Genomic_DNA"/>
</dbReference>
<proteinExistence type="predicted"/>
<dbReference type="GO" id="GO:0006508">
    <property type="term" value="P:proteolysis"/>
    <property type="evidence" value="ECO:0007669"/>
    <property type="project" value="UniProtKB-KW"/>
</dbReference>
<reference evidence="2 3" key="1">
    <citation type="submission" date="2015-11" db="EMBL/GenBank/DDBJ databases">
        <title>Genomic analysis of 38 Legionella species identifies large and diverse effector repertoires.</title>
        <authorList>
            <person name="Burstein D."/>
            <person name="Amaro F."/>
            <person name="Zusman T."/>
            <person name="Lifshitz Z."/>
            <person name="Cohen O."/>
            <person name="Gilbert J.A."/>
            <person name="Pupko T."/>
            <person name="Shuman H.A."/>
            <person name="Segal G."/>
        </authorList>
    </citation>
    <scope>NUCLEOTIDE SEQUENCE [LARGE SCALE GENOMIC DNA]</scope>
    <source>
        <strain evidence="2 3">BL-540</strain>
    </source>
</reference>
<organism evidence="2 3">
    <name type="scientific">Legionella jordanis</name>
    <dbReference type="NCBI Taxonomy" id="456"/>
    <lineage>
        <taxon>Bacteria</taxon>
        <taxon>Pseudomonadati</taxon>
        <taxon>Pseudomonadota</taxon>
        <taxon>Gammaproteobacteria</taxon>
        <taxon>Legionellales</taxon>
        <taxon>Legionellaceae</taxon>
        <taxon>Legionella</taxon>
    </lineage>
</organism>
<comment type="caution">
    <text evidence="2">The sequence shown here is derived from an EMBL/GenBank/DDBJ whole genome shotgun (WGS) entry which is preliminary data.</text>
</comment>
<evidence type="ECO:0000259" key="1">
    <source>
        <dbReference type="Pfam" id="PF01863"/>
    </source>
</evidence>
<keyword evidence="2" id="KW-0482">Metalloprotease</keyword>
<dbReference type="InterPro" id="IPR002725">
    <property type="entry name" value="YgjP-like_metallopeptidase"/>
</dbReference>
<protein>
    <submittedName>
        <fullName evidence="2">Zinc metalloprotease</fullName>
    </submittedName>
</protein>
<dbReference type="Proteomes" id="UP000055035">
    <property type="component" value="Unassembled WGS sequence"/>
</dbReference>
<dbReference type="PANTHER" id="PTHR30399:SF1">
    <property type="entry name" value="UTP PYROPHOSPHATASE"/>
    <property type="match status" value="1"/>
</dbReference>
<dbReference type="STRING" id="456.Ljor_0312"/>
<dbReference type="Pfam" id="PF01863">
    <property type="entry name" value="YgjP-like"/>
    <property type="match status" value="1"/>
</dbReference>
<accession>A0A0W0VEW6</accession>
<name>A0A0W0VEW6_9GAMM</name>
<dbReference type="CDD" id="cd07344">
    <property type="entry name" value="M48_yhfN_like"/>
    <property type="match status" value="1"/>
</dbReference>
<keyword evidence="2" id="KW-0645">Protease</keyword>
<evidence type="ECO:0000313" key="2">
    <source>
        <dbReference type="EMBL" id="KTD18648.1"/>
    </source>
</evidence>
<dbReference type="PANTHER" id="PTHR30399">
    <property type="entry name" value="UNCHARACTERIZED PROTEIN YGJP"/>
    <property type="match status" value="1"/>
</dbReference>